<keyword evidence="2" id="KW-1185">Reference proteome</keyword>
<evidence type="ECO:0000313" key="2">
    <source>
        <dbReference type="Proteomes" id="UP001557470"/>
    </source>
</evidence>
<dbReference type="Proteomes" id="UP001557470">
    <property type="component" value="Unassembled WGS sequence"/>
</dbReference>
<protein>
    <submittedName>
        <fullName evidence="1">Uncharacterized protein</fullName>
    </submittedName>
</protein>
<name>A0ABD0WZ38_UMBPY</name>
<proteinExistence type="predicted"/>
<gene>
    <name evidence="1" type="ORF">UPYG_G00159380</name>
</gene>
<dbReference type="EMBL" id="JAGEUA010000004">
    <property type="protein sequence ID" value="KAL0985608.1"/>
    <property type="molecule type" value="Genomic_DNA"/>
</dbReference>
<sequence length="71" mass="8074">MRCFTISNTDWTNGAFPTPSKMIWNPACQETSHISKGSSNQSSTERLLGQKRKYSFLLMKIPLPRVSPTNR</sequence>
<comment type="caution">
    <text evidence="1">The sequence shown here is derived from an EMBL/GenBank/DDBJ whole genome shotgun (WGS) entry which is preliminary data.</text>
</comment>
<reference evidence="1 2" key="1">
    <citation type="submission" date="2024-06" db="EMBL/GenBank/DDBJ databases">
        <authorList>
            <person name="Pan Q."/>
            <person name="Wen M."/>
            <person name="Jouanno E."/>
            <person name="Zahm M."/>
            <person name="Klopp C."/>
            <person name="Cabau C."/>
            <person name="Louis A."/>
            <person name="Berthelot C."/>
            <person name="Parey E."/>
            <person name="Roest Crollius H."/>
            <person name="Montfort J."/>
            <person name="Robinson-Rechavi M."/>
            <person name="Bouchez O."/>
            <person name="Lampietro C."/>
            <person name="Lopez Roques C."/>
            <person name="Donnadieu C."/>
            <person name="Postlethwait J."/>
            <person name="Bobe J."/>
            <person name="Verreycken H."/>
            <person name="Guiguen Y."/>
        </authorList>
    </citation>
    <scope>NUCLEOTIDE SEQUENCE [LARGE SCALE GENOMIC DNA]</scope>
    <source>
        <strain evidence="1">Up_M1</strain>
        <tissue evidence="1">Testis</tissue>
    </source>
</reference>
<organism evidence="1 2">
    <name type="scientific">Umbra pygmaea</name>
    <name type="common">Eastern mudminnow</name>
    <dbReference type="NCBI Taxonomy" id="75934"/>
    <lineage>
        <taxon>Eukaryota</taxon>
        <taxon>Metazoa</taxon>
        <taxon>Chordata</taxon>
        <taxon>Craniata</taxon>
        <taxon>Vertebrata</taxon>
        <taxon>Euteleostomi</taxon>
        <taxon>Actinopterygii</taxon>
        <taxon>Neopterygii</taxon>
        <taxon>Teleostei</taxon>
        <taxon>Protacanthopterygii</taxon>
        <taxon>Esociformes</taxon>
        <taxon>Umbridae</taxon>
        <taxon>Umbra</taxon>
    </lineage>
</organism>
<evidence type="ECO:0000313" key="1">
    <source>
        <dbReference type="EMBL" id="KAL0985608.1"/>
    </source>
</evidence>
<accession>A0ABD0WZ38</accession>
<dbReference type="AlphaFoldDB" id="A0ABD0WZ38"/>